<sequence>MRPTHEVVQEVLALLAAVPAPAAGPTVVAVDGRSGSGKTDLAAALAERTGAVVVHVDDLYPGWSGLAAAVDVLSGLLATLRSGAVAHQPVWDWSAHAYTRTVALPTSGLVVLEGVGAGCAGPVDLLVELVADPSVRRARALARDGATFAPHWDAWAAQEAELFSRRPLRPDVTFGSATAAGAVPAWA</sequence>
<proteinExistence type="predicted"/>
<dbReference type="AlphaFoldDB" id="A0A2T0R9Y1"/>
<dbReference type="SUPFAM" id="SSF52540">
    <property type="entry name" value="P-loop containing nucleoside triphosphate hydrolases"/>
    <property type="match status" value="1"/>
</dbReference>
<accession>A0A2T0R9Y1</accession>
<gene>
    <name evidence="1" type="ORF">CLV37_101206</name>
</gene>
<dbReference type="InterPro" id="IPR027417">
    <property type="entry name" value="P-loop_NTPase"/>
</dbReference>
<dbReference type="Gene3D" id="3.40.50.300">
    <property type="entry name" value="P-loop containing nucleotide triphosphate hydrolases"/>
    <property type="match status" value="1"/>
</dbReference>
<dbReference type="Proteomes" id="UP000238083">
    <property type="component" value="Unassembled WGS sequence"/>
</dbReference>
<protein>
    <recommendedName>
        <fullName evidence="3">Uridine kinase</fullName>
    </recommendedName>
</protein>
<organism evidence="1 2">
    <name type="scientific">Kineococcus rhizosphaerae</name>
    <dbReference type="NCBI Taxonomy" id="559628"/>
    <lineage>
        <taxon>Bacteria</taxon>
        <taxon>Bacillati</taxon>
        <taxon>Actinomycetota</taxon>
        <taxon>Actinomycetes</taxon>
        <taxon>Kineosporiales</taxon>
        <taxon>Kineosporiaceae</taxon>
        <taxon>Kineococcus</taxon>
    </lineage>
</organism>
<keyword evidence="2" id="KW-1185">Reference proteome</keyword>
<reference evidence="1 2" key="1">
    <citation type="submission" date="2018-03" db="EMBL/GenBank/DDBJ databases">
        <title>Genomic Encyclopedia of Archaeal and Bacterial Type Strains, Phase II (KMG-II): from individual species to whole genera.</title>
        <authorList>
            <person name="Goeker M."/>
        </authorList>
    </citation>
    <scope>NUCLEOTIDE SEQUENCE [LARGE SCALE GENOMIC DNA]</scope>
    <source>
        <strain evidence="1 2">DSM 19711</strain>
    </source>
</reference>
<name>A0A2T0R9Y1_9ACTN</name>
<evidence type="ECO:0008006" key="3">
    <source>
        <dbReference type="Google" id="ProtNLM"/>
    </source>
</evidence>
<dbReference type="RefSeq" id="WP_211298281.1">
    <property type="nucleotide sequence ID" value="NZ_PVZF01000001.1"/>
</dbReference>
<evidence type="ECO:0000313" key="2">
    <source>
        <dbReference type="Proteomes" id="UP000238083"/>
    </source>
</evidence>
<evidence type="ECO:0000313" key="1">
    <source>
        <dbReference type="EMBL" id="PRY17963.1"/>
    </source>
</evidence>
<comment type="caution">
    <text evidence="1">The sequence shown here is derived from an EMBL/GenBank/DDBJ whole genome shotgun (WGS) entry which is preliminary data.</text>
</comment>
<dbReference type="EMBL" id="PVZF01000001">
    <property type="protein sequence ID" value="PRY17963.1"/>
    <property type="molecule type" value="Genomic_DNA"/>
</dbReference>